<dbReference type="RefSeq" id="WP_110465278.1">
    <property type="nucleotide sequence ID" value="NZ_JAMOFZ010000008.1"/>
</dbReference>
<keyword evidence="5 6" id="KW-0413">Isomerase</keyword>
<feature type="binding site" evidence="6">
    <location>
        <position position="415"/>
    </location>
    <ligand>
        <name>ATP</name>
        <dbReference type="ChEBI" id="CHEBI:30616"/>
    </ligand>
</feature>
<dbReference type="InterPro" id="IPR002423">
    <property type="entry name" value="Cpn60/GroEL/TCP-1"/>
</dbReference>
<evidence type="ECO:0000313" key="10">
    <source>
        <dbReference type="EMBL" id="PYE78216.1"/>
    </source>
</evidence>
<comment type="similarity">
    <text evidence="1 6 7">Belongs to the chaperonin (HSP60) family.</text>
</comment>
<dbReference type="CDD" id="cd03344">
    <property type="entry name" value="GroEL"/>
    <property type="match status" value="1"/>
</dbReference>
<evidence type="ECO:0000256" key="1">
    <source>
        <dbReference type="ARBA" id="ARBA00006607"/>
    </source>
</evidence>
<keyword evidence="3 6" id="KW-0067">ATP-binding</keyword>
<dbReference type="OrthoDB" id="9766614at2"/>
<dbReference type="AlphaFoldDB" id="A0A318SH97"/>
<dbReference type="Gene3D" id="3.30.260.10">
    <property type="entry name" value="TCP-1-like chaperonin intermediate domain"/>
    <property type="match status" value="1"/>
</dbReference>
<dbReference type="GO" id="GO:0051082">
    <property type="term" value="F:unfolded protein binding"/>
    <property type="evidence" value="ECO:0007669"/>
    <property type="project" value="UniProtKB-UniRule"/>
</dbReference>
<evidence type="ECO:0000256" key="8">
    <source>
        <dbReference type="RuleBase" id="RU000419"/>
    </source>
</evidence>
<feature type="binding site" evidence="6">
    <location>
        <position position="495"/>
    </location>
    <ligand>
        <name>ATP</name>
        <dbReference type="ChEBI" id="CHEBI:30616"/>
    </ligand>
</feature>
<dbReference type="FunFam" id="3.50.7.10:FF:000001">
    <property type="entry name" value="60 kDa chaperonin"/>
    <property type="match status" value="1"/>
</dbReference>
<dbReference type="Pfam" id="PF00118">
    <property type="entry name" value="Cpn60_TCP1"/>
    <property type="match status" value="1"/>
</dbReference>
<dbReference type="GO" id="GO:0042026">
    <property type="term" value="P:protein refolding"/>
    <property type="evidence" value="ECO:0007669"/>
    <property type="project" value="UniProtKB-UniRule"/>
</dbReference>
<dbReference type="InterPro" id="IPR027409">
    <property type="entry name" value="GroEL-like_apical_dom_sf"/>
</dbReference>
<feature type="binding site" evidence="6">
    <location>
        <begin position="30"/>
        <end position="33"/>
    </location>
    <ligand>
        <name>ATP</name>
        <dbReference type="ChEBI" id="CHEBI:30616"/>
    </ligand>
</feature>
<evidence type="ECO:0000256" key="3">
    <source>
        <dbReference type="ARBA" id="ARBA00022840"/>
    </source>
</evidence>
<evidence type="ECO:0000313" key="11">
    <source>
        <dbReference type="Proteomes" id="UP000247540"/>
    </source>
</evidence>
<comment type="caution">
    <text evidence="10">The sequence shown here is derived from an EMBL/GenBank/DDBJ whole genome shotgun (WGS) entry which is preliminary data.</text>
</comment>
<dbReference type="Proteomes" id="UP000247540">
    <property type="component" value="Unassembled WGS sequence"/>
</dbReference>
<dbReference type="InterPro" id="IPR027413">
    <property type="entry name" value="GROEL-like_equatorial_sf"/>
</dbReference>
<organism evidence="10 11">
    <name type="scientific">Xylophilus ampelinus</name>
    <dbReference type="NCBI Taxonomy" id="54067"/>
    <lineage>
        <taxon>Bacteria</taxon>
        <taxon>Pseudomonadati</taxon>
        <taxon>Pseudomonadota</taxon>
        <taxon>Betaproteobacteria</taxon>
        <taxon>Burkholderiales</taxon>
        <taxon>Xylophilus</taxon>
    </lineage>
</organism>
<keyword evidence="11" id="KW-1185">Reference proteome</keyword>
<evidence type="ECO:0000256" key="5">
    <source>
        <dbReference type="ARBA" id="ARBA00023235"/>
    </source>
</evidence>
<dbReference type="GO" id="GO:0140662">
    <property type="term" value="F:ATP-dependent protein folding chaperone"/>
    <property type="evidence" value="ECO:0007669"/>
    <property type="project" value="InterPro"/>
</dbReference>
<comment type="function">
    <text evidence="6 8">Together with its co-chaperonin GroES, plays an essential role in assisting protein folding. The GroEL-GroES system forms a nano-cage that allows encapsulation of the non-native substrate proteins and provides a physical environment optimized to promote and accelerate protein folding.</text>
</comment>
<dbReference type="GO" id="GO:0005737">
    <property type="term" value="C:cytoplasm"/>
    <property type="evidence" value="ECO:0007669"/>
    <property type="project" value="UniProtKB-SubCell"/>
</dbReference>
<dbReference type="PRINTS" id="PR00298">
    <property type="entry name" value="CHAPERONIN60"/>
</dbReference>
<dbReference type="EMBL" id="QJTC01000008">
    <property type="protein sequence ID" value="PYE78216.1"/>
    <property type="molecule type" value="Genomic_DNA"/>
</dbReference>
<dbReference type="GO" id="GO:0005524">
    <property type="term" value="F:ATP binding"/>
    <property type="evidence" value="ECO:0007669"/>
    <property type="project" value="UniProtKB-UniRule"/>
</dbReference>
<dbReference type="InterPro" id="IPR027410">
    <property type="entry name" value="TCP-1-like_intermed_sf"/>
</dbReference>
<dbReference type="SUPFAM" id="SSF48592">
    <property type="entry name" value="GroEL equatorial domain-like"/>
    <property type="match status" value="1"/>
</dbReference>
<evidence type="ECO:0000256" key="6">
    <source>
        <dbReference type="HAMAP-Rule" id="MF_00600"/>
    </source>
</evidence>
<dbReference type="SUPFAM" id="SSF52029">
    <property type="entry name" value="GroEL apical domain-like"/>
    <property type="match status" value="1"/>
</dbReference>
<dbReference type="Gene3D" id="1.10.560.10">
    <property type="entry name" value="GroEL-like equatorial domain"/>
    <property type="match status" value="1"/>
</dbReference>
<dbReference type="NCBIfam" id="NF009489">
    <property type="entry name" value="PRK12851.1"/>
    <property type="match status" value="1"/>
</dbReference>
<feature type="binding site" evidence="6">
    <location>
        <begin position="479"/>
        <end position="481"/>
    </location>
    <ligand>
        <name>ATP</name>
        <dbReference type="ChEBI" id="CHEBI:30616"/>
    </ligand>
</feature>
<sequence>MAAKDVVFGGEARARMVEGVNILANAVKVTLGPKGRNVVLERSFGAPTVTKDGVSVAKEIELKDKLQNMGAQLVKEVASKTSDNAGDGTTTATVLAQAIVREGSKYVAAGLNPMDLKRGIDKAVTALVAQLKNASKATTTSKEIAQVGSISANSDESIGKIIADAMDKVGKEGVITVEDGKSLDNELDVVEGMQFDRGYLSPYFINNPEKQAALLENPFVLLFDKKISNIRDLLPVLEQVAKAGRPLLIIAEEVEGEALATLVVNTIRGILKVVAVKAPGFGDRRKAMLEDIAILTGGKVIAEEVGLTLEKVTLADLGSAQRIEVGKENTTIIDGAGAADDIEARVKQVRIQIEEATSDYDREKLQERVAKLAGGVAVIKVGAATEVEMKEKKARVEDALHATRAAVEEGIVAGGGVALLRAKQAAGEIKGDNADQDAGIKLILKAIEAPLREIVYNAGGEPSVVVNAVLNGKGNYGFNAANDTYGDMIEMGILDPTKVTRTALQNAASVASLLLTTEAMVAEAPKEEAGAGGMPGGGMGGMGGMGDMGM</sequence>
<evidence type="ECO:0000256" key="7">
    <source>
        <dbReference type="RuleBase" id="RU000418"/>
    </source>
</evidence>
<accession>A0A318SH97</accession>
<evidence type="ECO:0000256" key="2">
    <source>
        <dbReference type="ARBA" id="ARBA00022741"/>
    </source>
</evidence>
<dbReference type="EC" id="5.6.1.7" evidence="6"/>
<dbReference type="InterPro" id="IPR001844">
    <property type="entry name" value="Cpn60/GroEL"/>
</dbReference>
<name>A0A318SH97_9BURK</name>
<evidence type="ECO:0000256" key="4">
    <source>
        <dbReference type="ARBA" id="ARBA00023186"/>
    </source>
</evidence>
<feature type="binding site" evidence="6">
    <location>
        <position position="51"/>
    </location>
    <ligand>
        <name>ATP</name>
        <dbReference type="ChEBI" id="CHEBI:30616"/>
    </ligand>
</feature>
<dbReference type="FunFam" id="1.10.560.10:FF:000001">
    <property type="entry name" value="60 kDa chaperonin"/>
    <property type="match status" value="1"/>
</dbReference>
<gene>
    <name evidence="6" type="primary">groEL</name>
    <name evidence="6" type="synonym">groL</name>
    <name evidence="10" type="ORF">DFQ15_1085</name>
</gene>
<keyword evidence="4 6" id="KW-0143">Chaperone</keyword>
<dbReference type="NCBIfam" id="TIGR02348">
    <property type="entry name" value="GroEL"/>
    <property type="match status" value="1"/>
</dbReference>
<protein>
    <recommendedName>
        <fullName evidence="6">Chaperonin GroEL</fullName>
        <ecNumber evidence="6">5.6.1.7</ecNumber>
    </recommendedName>
    <alternativeName>
        <fullName evidence="6">60 kDa chaperonin</fullName>
    </alternativeName>
    <alternativeName>
        <fullName evidence="6">Chaperonin-60</fullName>
        <shortName evidence="6">Cpn60</shortName>
    </alternativeName>
</protein>
<proteinExistence type="inferred from homology"/>
<comment type="subunit">
    <text evidence="6 8">Forms a cylinder of 14 subunits composed of two heptameric rings stacked back-to-back. Interacts with the co-chaperonin GroES.</text>
</comment>
<dbReference type="NCBIfam" id="NF009488">
    <property type="entry name" value="PRK12850.1"/>
    <property type="match status" value="1"/>
</dbReference>
<dbReference type="Gene3D" id="3.50.7.10">
    <property type="entry name" value="GroEL"/>
    <property type="match status" value="1"/>
</dbReference>
<dbReference type="SUPFAM" id="SSF54849">
    <property type="entry name" value="GroEL-intermediate domain like"/>
    <property type="match status" value="1"/>
</dbReference>
<keyword evidence="9" id="KW-0175">Coiled coil</keyword>
<comment type="subcellular location">
    <subcellularLocation>
        <location evidence="6">Cytoplasm</location>
    </subcellularLocation>
</comment>
<dbReference type="HAMAP" id="MF_00600">
    <property type="entry name" value="CH60"/>
    <property type="match status" value="1"/>
</dbReference>
<feature type="coiled-coil region" evidence="9">
    <location>
        <begin position="339"/>
        <end position="366"/>
    </location>
</feature>
<keyword evidence="2 6" id="KW-0547">Nucleotide-binding</keyword>
<feature type="binding site" evidence="6">
    <location>
        <begin position="87"/>
        <end position="91"/>
    </location>
    <ligand>
        <name>ATP</name>
        <dbReference type="ChEBI" id="CHEBI:30616"/>
    </ligand>
</feature>
<dbReference type="GO" id="GO:0016853">
    <property type="term" value="F:isomerase activity"/>
    <property type="evidence" value="ECO:0007669"/>
    <property type="project" value="UniProtKB-KW"/>
</dbReference>
<dbReference type="InterPro" id="IPR018370">
    <property type="entry name" value="Chaperonin_Cpn60_CS"/>
</dbReference>
<dbReference type="PANTHER" id="PTHR45633">
    <property type="entry name" value="60 KDA HEAT SHOCK PROTEIN, MITOCHONDRIAL"/>
    <property type="match status" value="1"/>
</dbReference>
<keyword evidence="6" id="KW-0963">Cytoplasm</keyword>
<dbReference type="NCBIfam" id="NF000592">
    <property type="entry name" value="PRK00013.1"/>
    <property type="match status" value="1"/>
</dbReference>
<evidence type="ECO:0000256" key="9">
    <source>
        <dbReference type="SAM" id="Coils"/>
    </source>
</evidence>
<dbReference type="NCBIfam" id="NF009487">
    <property type="entry name" value="PRK12849.1"/>
    <property type="match status" value="1"/>
</dbReference>
<dbReference type="PROSITE" id="PS00296">
    <property type="entry name" value="CHAPERONINS_CPN60"/>
    <property type="match status" value="1"/>
</dbReference>
<reference evidence="10 11" key="1">
    <citation type="submission" date="2018-06" db="EMBL/GenBank/DDBJ databases">
        <title>Genomic Encyclopedia of Type Strains, Phase III (KMG-III): the genomes of soil and plant-associated and newly described type strains.</title>
        <authorList>
            <person name="Whitman W."/>
        </authorList>
    </citation>
    <scope>NUCLEOTIDE SEQUENCE [LARGE SCALE GENOMIC DNA]</scope>
    <source>
        <strain evidence="10 11">CECT 7646</strain>
    </source>
</reference>